<feature type="transmembrane region" description="Helical" evidence="1">
    <location>
        <begin position="12"/>
        <end position="29"/>
    </location>
</feature>
<keyword evidence="1" id="KW-0812">Transmembrane</keyword>
<comment type="caution">
    <text evidence="2">The sequence shown here is derived from an EMBL/GenBank/DDBJ whole genome shotgun (WGS) entry which is preliminary data.</text>
</comment>
<sequence length="269" mass="30157">MIFFRRWFHFRYAIGLIIALVIILLHIIFQEIPRIGFLDGYTLDYTSSNQWIGFVVDMTYPALFFFLLPLLASLGPGLIAQEDIKNGFNLRLVQQSLKAYMQSNLLVTYLYGFITAALPLSLDYLLVLWLFPNVTPNMVLNRGDGVGLGPIGSTLTYWADQYYKNPILVVILYILLIGFISGLYALFSMFIGIVSRNRYVAISASFLLALGSTILAASFPNVIYSPIYITMPSSPMPLPNLTSLLVLMAIILILLIGGIIYGIYHKTSI</sequence>
<keyword evidence="1" id="KW-1133">Transmembrane helix</keyword>
<dbReference type="Proteomes" id="UP000236162">
    <property type="component" value="Unassembled WGS sequence"/>
</dbReference>
<accession>A0ABQ0NGD9</accession>
<dbReference type="EMBL" id="BDOR01000042">
    <property type="protein sequence ID" value="GBF03662.1"/>
    <property type="molecule type" value="Genomic_DNA"/>
</dbReference>
<protein>
    <submittedName>
        <fullName evidence="2">Membrane protein</fullName>
    </submittedName>
</protein>
<feature type="transmembrane region" description="Helical" evidence="1">
    <location>
        <begin position="49"/>
        <end position="71"/>
    </location>
</feature>
<keyword evidence="1" id="KW-0472">Membrane</keyword>
<evidence type="ECO:0000313" key="2">
    <source>
        <dbReference type="EMBL" id="GBF03662.1"/>
    </source>
</evidence>
<reference evidence="2 3" key="1">
    <citation type="submission" date="2017-04" db="EMBL/GenBank/DDBJ databases">
        <title>In vitro and in silico characterization of Lactobacillus paraplantarum D2-1, a starter culture for soymilk fermentation.</title>
        <authorList>
            <person name="Endo A."/>
            <person name="Sasaki F."/>
            <person name="Maeno S."/>
            <person name="Kanesaki Y."/>
            <person name="Kubota E."/>
            <person name="Torres G.A."/>
            <person name="Tomita S."/>
            <person name="Nakagawa J."/>
        </authorList>
    </citation>
    <scope>NUCLEOTIDE SEQUENCE [LARGE SCALE GENOMIC DNA]</scope>
    <source>
        <strain evidence="2 3">D2-1</strain>
    </source>
</reference>
<feature type="transmembrane region" description="Helical" evidence="1">
    <location>
        <begin position="106"/>
        <end position="131"/>
    </location>
</feature>
<feature type="transmembrane region" description="Helical" evidence="1">
    <location>
        <begin position="167"/>
        <end position="187"/>
    </location>
</feature>
<name>A0ABQ0NGD9_9LACO</name>
<organism evidence="2 3">
    <name type="scientific">Lactiplantibacillus paraplantarum</name>
    <dbReference type="NCBI Taxonomy" id="60520"/>
    <lineage>
        <taxon>Bacteria</taxon>
        <taxon>Bacillati</taxon>
        <taxon>Bacillota</taxon>
        <taxon>Bacilli</taxon>
        <taxon>Lactobacillales</taxon>
        <taxon>Lactobacillaceae</taxon>
        <taxon>Lactiplantibacillus</taxon>
    </lineage>
</organism>
<gene>
    <name evidence="2" type="ORF">LPPLD21_03233</name>
</gene>
<keyword evidence="3" id="KW-1185">Reference proteome</keyword>
<evidence type="ECO:0000313" key="3">
    <source>
        <dbReference type="Proteomes" id="UP000236162"/>
    </source>
</evidence>
<dbReference type="RefSeq" id="WP_021357739.1">
    <property type="nucleotide sequence ID" value="NZ_AVAI01000018.1"/>
</dbReference>
<evidence type="ECO:0000256" key="1">
    <source>
        <dbReference type="SAM" id="Phobius"/>
    </source>
</evidence>
<proteinExistence type="predicted"/>
<feature type="transmembrane region" description="Helical" evidence="1">
    <location>
        <begin position="244"/>
        <end position="264"/>
    </location>
</feature>
<feature type="transmembrane region" description="Helical" evidence="1">
    <location>
        <begin position="199"/>
        <end position="224"/>
    </location>
</feature>